<proteinExistence type="predicted"/>
<feature type="transmembrane region" description="Helical" evidence="1">
    <location>
        <begin position="12"/>
        <end position="31"/>
    </location>
</feature>
<accession>A0A3A1Y012</accession>
<dbReference type="OrthoDB" id="5674857at2"/>
<organism evidence="2 3">
    <name type="scientific">Psittacicella melopsittaci</name>
    <dbReference type="NCBI Taxonomy" id="2028576"/>
    <lineage>
        <taxon>Bacteria</taxon>
        <taxon>Pseudomonadati</taxon>
        <taxon>Pseudomonadota</taxon>
        <taxon>Gammaproteobacteria</taxon>
        <taxon>Pasteurellales</taxon>
        <taxon>Psittacicellaceae</taxon>
        <taxon>Psittacicella</taxon>
    </lineage>
</organism>
<dbReference type="EMBL" id="NRJH01000058">
    <property type="protein sequence ID" value="RIY31632.1"/>
    <property type="molecule type" value="Genomic_DNA"/>
</dbReference>
<keyword evidence="3" id="KW-1185">Reference proteome</keyword>
<dbReference type="RefSeq" id="WP_119497602.1">
    <property type="nucleotide sequence ID" value="NZ_NRJH01000058.1"/>
</dbReference>
<keyword evidence="1" id="KW-0472">Membrane</keyword>
<keyword evidence="1" id="KW-1133">Transmembrane helix</keyword>
<dbReference type="AlphaFoldDB" id="A0A3A1Y012"/>
<comment type="caution">
    <text evidence="2">The sequence shown here is derived from an EMBL/GenBank/DDBJ whole genome shotgun (WGS) entry which is preliminary data.</text>
</comment>
<gene>
    <name evidence="2" type="ORF">CJP74_06820</name>
</gene>
<dbReference type="Proteomes" id="UP000266258">
    <property type="component" value="Unassembled WGS sequence"/>
</dbReference>
<evidence type="ECO:0000256" key="1">
    <source>
        <dbReference type="SAM" id="Phobius"/>
    </source>
</evidence>
<protein>
    <submittedName>
        <fullName evidence="2">Uncharacterized protein</fullName>
    </submittedName>
</protein>
<keyword evidence="1" id="KW-0812">Transmembrane</keyword>
<name>A0A3A1Y012_9GAMM</name>
<evidence type="ECO:0000313" key="3">
    <source>
        <dbReference type="Proteomes" id="UP000266258"/>
    </source>
</evidence>
<evidence type="ECO:0000313" key="2">
    <source>
        <dbReference type="EMBL" id="RIY31632.1"/>
    </source>
</evidence>
<sequence>MNDWLTKSKWGRRLMILLPLLIVIGVVISIYRSATLTSTSAPRDVLVSLNEPAFPNDSELKAINYNSFKDAQTTAYYIPTKAIEDRLISVCNTQRAGASLTALQNLTCLHYAGALLQADYWGLQSSDILSLAKERMAALFSSQGENLRARVISNYKTTGFSLVNLRNPDFYTTISTQELTDISLLCGVYVKNQKQPDFFSSTYESDKAQLIATYEACGLISYFYANNN</sequence>
<reference evidence="2 3" key="1">
    <citation type="submission" date="2017-08" db="EMBL/GenBank/DDBJ databases">
        <title>Reclassification of Bisgaard taxon 37 and 44.</title>
        <authorList>
            <person name="Christensen H."/>
        </authorList>
    </citation>
    <scope>NUCLEOTIDE SEQUENCE [LARGE SCALE GENOMIC DNA]</scope>
    <source>
        <strain evidence="2 3">B96_4</strain>
    </source>
</reference>